<evidence type="ECO:0000313" key="12">
    <source>
        <dbReference type="EMBL" id="VEN48915.1"/>
    </source>
</evidence>
<dbReference type="PROSITE" id="PS00195">
    <property type="entry name" value="GLUTAREDOXIN_1"/>
    <property type="match status" value="1"/>
</dbReference>
<dbReference type="SUPFAM" id="SSF52833">
    <property type="entry name" value="Thioredoxin-like"/>
    <property type="match status" value="1"/>
</dbReference>
<dbReference type="PANTHER" id="PTHR45694:SF5">
    <property type="entry name" value="GLUTAREDOXIN 2"/>
    <property type="match status" value="1"/>
</dbReference>
<dbReference type="CDD" id="cd03419">
    <property type="entry name" value="GRX_GRXh_1_2_like"/>
    <property type="match status" value="1"/>
</dbReference>
<comment type="function">
    <text evidence="8">Glutathione-dependent oxidoreductase that facilitates the maintenance of mitochondrial redox homeostasis upon induction of apoptosis by oxidative stress. Involved in response to hydrogen peroxide and regulation of apoptosis caused by oxidative stress. Acts as a very efficient catalyst of monothiol reactions because of its high affinity for protein glutathione-mixed disulfides. Can receive electrons not only from glutathione (GSH), but also from thioredoxin reductase supporting both monothiol and dithiol reactions. Efficiently catalyzes both glutathionylation and deglutathionylation of mitochondrial complex I, which in turn regulates the superoxide production by the complex. Overexpression decreases the susceptibility to apoptosis and prevents loss of cardiolipin and cytochrome c release.</text>
</comment>
<dbReference type="GO" id="GO:0015038">
    <property type="term" value="F:glutathione disulfide oxidoreductase activity"/>
    <property type="evidence" value="ECO:0007669"/>
    <property type="project" value="TreeGrafter"/>
</dbReference>
<dbReference type="AlphaFoldDB" id="A0A653CMD4"/>
<dbReference type="InterPro" id="IPR014025">
    <property type="entry name" value="Glutaredoxin_subgr"/>
</dbReference>
<comment type="similarity">
    <text evidence="2">Belongs to the glutaredoxin family.</text>
</comment>
<dbReference type="Proteomes" id="UP000410492">
    <property type="component" value="Unassembled WGS sequence"/>
</dbReference>
<dbReference type="InterPro" id="IPR011899">
    <property type="entry name" value="Glutaredoxin_euk/vir"/>
</dbReference>
<keyword evidence="5" id="KW-1015">Disulfide bond</keyword>
<keyword evidence="4" id="KW-0249">Electron transport</keyword>
<proteinExistence type="inferred from homology"/>
<evidence type="ECO:0000256" key="3">
    <source>
        <dbReference type="ARBA" id="ARBA00022448"/>
    </source>
</evidence>
<feature type="domain" description="Glutaredoxin" evidence="11">
    <location>
        <begin position="55"/>
        <end position="115"/>
    </location>
</feature>
<evidence type="ECO:0000256" key="9">
    <source>
        <dbReference type="ARBA" id="ARBA00038558"/>
    </source>
</evidence>
<dbReference type="NCBIfam" id="TIGR02180">
    <property type="entry name" value="GRX_euk"/>
    <property type="match status" value="1"/>
</dbReference>
<comment type="subunit">
    <text evidence="9">Monomer; active form. Homodimer; inactive form. The homodimer is probably linked by 1 2Fe-2S cluster.</text>
</comment>
<evidence type="ECO:0000256" key="10">
    <source>
        <dbReference type="ARBA" id="ARBA00039819"/>
    </source>
</evidence>
<dbReference type="Pfam" id="PF00462">
    <property type="entry name" value="Glutaredoxin"/>
    <property type="match status" value="1"/>
</dbReference>
<evidence type="ECO:0000256" key="2">
    <source>
        <dbReference type="ARBA" id="ARBA00007787"/>
    </source>
</evidence>
<keyword evidence="6" id="KW-0318">Glutathionylation</keyword>
<keyword evidence="13" id="KW-1185">Reference proteome</keyword>
<gene>
    <name evidence="12" type="ORF">CALMAC_LOCUS10202</name>
</gene>
<evidence type="ECO:0000256" key="1">
    <source>
        <dbReference type="ARBA" id="ARBA00002549"/>
    </source>
</evidence>
<evidence type="ECO:0000256" key="5">
    <source>
        <dbReference type="ARBA" id="ARBA00023157"/>
    </source>
</evidence>
<accession>A0A653CMD4</accession>
<dbReference type="PRINTS" id="PR00160">
    <property type="entry name" value="GLUTAREDOXIN"/>
</dbReference>
<evidence type="ECO:0000313" key="13">
    <source>
        <dbReference type="Proteomes" id="UP000410492"/>
    </source>
</evidence>
<dbReference type="InterPro" id="IPR011767">
    <property type="entry name" value="GLR_AS"/>
</dbReference>
<keyword evidence="3" id="KW-0813">Transport</keyword>
<reference evidence="12 13" key="1">
    <citation type="submission" date="2019-01" db="EMBL/GenBank/DDBJ databases">
        <authorList>
            <person name="Sayadi A."/>
        </authorList>
    </citation>
    <scope>NUCLEOTIDE SEQUENCE [LARGE SCALE GENOMIC DNA]</scope>
</reference>
<protein>
    <recommendedName>
        <fullName evidence="10">Glutaredoxin-2, mitochondrial</fullName>
    </recommendedName>
</protein>
<name>A0A653CMD4_CALMS</name>
<keyword evidence="7" id="KW-0676">Redox-active center</keyword>
<evidence type="ECO:0000256" key="7">
    <source>
        <dbReference type="ARBA" id="ARBA00023284"/>
    </source>
</evidence>
<dbReference type="GO" id="GO:0034599">
    <property type="term" value="P:cellular response to oxidative stress"/>
    <property type="evidence" value="ECO:0007669"/>
    <property type="project" value="TreeGrafter"/>
</dbReference>
<dbReference type="InterPro" id="IPR002109">
    <property type="entry name" value="Glutaredoxin"/>
</dbReference>
<evidence type="ECO:0000259" key="11">
    <source>
        <dbReference type="Pfam" id="PF00462"/>
    </source>
</evidence>
<comment type="function">
    <text evidence="1">Has a glutathione-disulfide oxidoreductase activity in the presence of NADPH and glutathione reductase. Reduces low molecular weight disulfides and proteins.</text>
</comment>
<dbReference type="InterPro" id="IPR036249">
    <property type="entry name" value="Thioredoxin-like_sf"/>
</dbReference>
<dbReference type="PANTHER" id="PTHR45694">
    <property type="entry name" value="GLUTAREDOXIN 2"/>
    <property type="match status" value="1"/>
</dbReference>
<dbReference type="PROSITE" id="PS51354">
    <property type="entry name" value="GLUTAREDOXIN_2"/>
    <property type="match status" value="1"/>
</dbReference>
<dbReference type="Gene3D" id="3.40.30.10">
    <property type="entry name" value="Glutaredoxin"/>
    <property type="match status" value="1"/>
</dbReference>
<evidence type="ECO:0000256" key="6">
    <source>
        <dbReference type="ARBA" id="ARBA00023206"/>
    </source>
</evidence>
<dbReference type="OrthoDB" id="418495at2759"/>
<evidence type="ECO:0000256" key="4">
    <source>
        <dbReference type="ARBA" id="ARBA00022982"/>
    </source>
</evidence>
<sequence>MFNTSYRTPPQPNSVFTRNHLVTLQSRILIGTKMAVDMSSPKAKQVQDLIKSDKVVIFSKTYCPYCKLAKEVFEKIKEKYTVIELDKRDDGEEIQHILGEITGAKTVPRVFVKENCLGGGSDVKLLYEKGELQKMVA</sequence>
<dbReference type="FunFam" id="3.40.30.10:FF:000026">
    <property type="entry name" value="Glutaredoxin 2"/>
    <property type="match status" value="1"/>
</dbReference>
<dbReference type="EMBL" id="CAACVG010008197">
    <property type="protein sequence ID" value="VEN48915.1"/>
    <property type="molecule type" value="Genomic_DNA"/>
</dbReference>
<organism evidence="12 13">
    <name type="scientific">Callosobruchus maculatus</name>
    <name type="common">Southern cowpea weevil</name>
    <name type="synonym">Pulse bruchid</name>
    <dbReference type="NCBI Taxonomy" id="64391"/>
    <lineage>
        <taxon>Eukaryota</taxon>
        <taxon>Metazoa</taxon>
        <taxon>Ecdysozoa</taxon>
        <taxon>Arthropoda</taxon>
        <taxon>Hexapoda</taxon>
        <taxon>Insecta</taxon>
        <taxon>Pterygota</taxon>
        <taxon>Neoptera</taxon>
        <taxon>Endopterygota</taxon>
        <taxon>Coleoptera</taxon>
        <taxon>Polyphaga</taxon>
        <taxon>Cucujiformia</taxon>
        <taxon>Chrysomeloidea</taxon>
        <taxon>Chrysomelidae</taxon>
        <taxon>Bruchinae</taxon>
        <taxon>Bruchini</taxon>
        <taxon>Callosobruchus</taxon>
    </lineage>
</organism>
<evidence type="ECO:0000256" key="8">
    <source>
        <dbReference type="ARBA" id="ARBA00037470"/>
    </source>
</evidence>
<dbReference type="GO" id="GO:0005737">
    <property type="term" value="C:cytoplasm"/>
    <property type="evidence" value="ECO:0007669"/>
    <property type="project" value="TreeGrafter"/>
</dbReference>